<dbReference type="EMBL" id="JBBMER010000001">
    <property type="protein sequence ID" value="MEQ2378289.1"/>
    <property type="molecule type" value="Genomic_DNA"/>
</dbReference>
<evidence type="ECO:0000259" key="6">
    <source>
        <dbReference type="Pfam" id="PF03717"/>
    </source>
</evidence>
<dbReference type="Gene3D" id="3.40.710.10">
    <property type="entry name" value="DD-peptidase/beta-lactamase superfamily"/>
    <property type="match status" value="1"/>
</dbReference>
<evidence type="ECO:0000256" key="2">
    <source>
        <dbReference type="ARBA" id="ARBA00007171"/>
    </source>
</evidence>
<dbReference type="RefSeq" id="WP_055174354.1">
    <property type="nucleotide sequence ID" value="NZ_DAWCMB010000147.1"/>
</dbReference>
<evidence type="ECO:0000313" key="8">
    <source>
        <dbReference type="Proteomes" id="UP001442364"/>
    </source>
</evidence>
<accession>A0ABV1BTU1</accession>
<gene>
    <name evidence="7" type="ORF">WMO14_00125</name>
</gene>
<keyword evidence="3" id="KW-0472">Membrane</keyword>
<dbReference type="InterPro" id="IPR050515">
    <property type="entry name" value="Beta-lactam/transpept"/>
</dbReference>
<comment type="subcellular location">
    <subcellularLocation>
        <location evidence="1">Membrane</location>
    </subcellularLocation>
</comment>
<reference evidence="7 8" key="1">
    <citation type="submission" date="2024-03" db="EMBL/GenBank/DDBJ databases">
        <title>Human intestinal bacterial collection.</title>
        <authorList>
            <person name="Pauvert C."/>
            <person name="Hitch T.C.A."/>
            <person name="Clavel T."/>
        </authorList>
    </citation>
    <scope>NUCLEOTIDE SEQUENCE [LARGE SCALE GENOMIC DNA]</scope>
    <source>
        <strain evidence="7 8">CLA-AA-H255</strain>
    </source>
</reference>
<evidence type="ECO:0000256" key="4">
    <source>
        <dbReference type="SAM" id="MobiDB-lite"/>
    </source>
</evidence>
<evidence type="ECO:0000313" key="7">
    <source>
        <dbReference type="EMBL" id="MEQ2378289.1"/>
    </source>
</evidence>
<dbReference type="SUPFAM" id="SSF56601">
    <property type="entry name" value="beta-lactamase/transpeptidase-like"/>
    <property type="match status" value="1"/>
</dbReference>
<comment type="caution">
    <text evidence="7">The sequence shown here is derived from an EMBL/GenBank/DDBJ whole genome shotgun (WGS) entry which is preliminary data.</text>
</comment>
<dbReference type="Gene3D" id="3.90.1310.10">
    <property type="entry name" value="Penicillin-binding protein 2a (Domain 2)"/>
    <property type="match status" value="1"/>
</dbReference>
<evidence type="ECO:0000256" key="3">
    <source>
        <dbReference type="ARBA" id="ARBA00023136"/>
    </source>
</evidence>
<protein>
    <submittedName>
        <fullName evidence="7">Penicillin-binding protein 2</fullName>
    </submittedName>
</protein>
<keyword evidence="8" id="KW-1185">Reference proteome</keyword>
<dbReference type="InterPro" id="IPR012338">
    <property type="entry name" value="Beta-lactam/transpept-like"/>
</dbReference>
<feature type="domain" description="Penicillin-binding protein transpeptidase" evidence="5">
    <location>
        <begin position="269"/>
        <end position="586"/>
    </location>
</feature>
<dbReference type="InterPro" id="IPR001460">
    <property type="entry name" value="PCN-bd_Tpept"/>
</dbReference>
<dbReference type="SUPFAM" id="SSF56519">
    <property type="entry name" value="Penicillin binding protein dimerisation domain"/>
    <property type="match status" value="1"/>
</dbReference>
<proteinExistence type="inferred from homology"/>
<dbReference type="InterPro" id="IPR005311">
    <property type="entry name" value="PBP_dimer"/>
</dbReference>
<dbReference type="Pfam" id="PF00905">
    <property type="entry name" value="Transpeptidase"/>
    <property type="match status" value="1"/>
</dbReference>
<comment type="similarity">
    <text evidence="2">Belongs to the transpeptidase family.</text>
</comment>
<dbReference type="PANTHER" id="PTHR30627">
    <property type="entry name" value="PEPTIDOGLYCAN D,D-TRANSPEPTIDASE"/>
    <property type="match status" value="1"/>
</dbReference>
<feature type="domain" description="Penicillin-binding protein dimerisation" evidence="6">
    <location>
        <begin position="73"/>
        <end position="224"/>
    </location>
</feature>
<evidence type="ECO:0000259" key="5">
    <source>
        <dbReference type="Pfam" id="PF00905"/>
    </source>
</evidence>
<dbReference type="Pfam" id="PF03717">
    <property type="entry name" value="PBP_dimer"/>
    <property type="match status" value="1"/>
</dbReference>
<evidence type="ECO:0000256" key="1">
    <source>
        <dbReference type="ARBA" id="ARBA00004370"/>
    </source>
</evidence>
<dbReference type="Proteomes" id="UP001442364">
    <property type="component" value="Unassembled WGS sequence"/>
</dbReference>
<feature type="region of interest" description="Disordered" evidence="4">
    <location>
        <begin position="611"/>
        <end position="636"/>
    </location>
</feature>
<dbReference type="InterPro" id="IPR036138">
    <property type="entry name" value="PBP_dimer_sf"/>
</dbReference>
<organism evidence="7 8">
    <name type="scientific">[Lactobacillus] rogosae</name>
    <dbReference type="NCBI Taxonomy" id="706562"/>
    <lineage>
        <taxon>Bacteria</taxon>
        <taxon>Bacillati</taxon>
        <taxon>Bacillota</taxon>
        <taxon>Clostridia</taxon>
        <taxon>Lachnospirales</taxon>
        <taxon>Lachnospiraceae</taxon>
        <taxon>Lachnospira</taxon>
    </lineage>
</organism>
<name>A0ABV1BTU1_9FIRM</name>
<sequence>MVSDEQLKKNKYRRKKVMLKRVHTKGMVALVMVVVILMALGGQVFRINYTHGETYAKAVLDHQTYTSTELPYKRGQILTGDGTVLAYSERVYNLILDVKLMLSDGEYKEPTLSALCKYFNLNRSELEQKVSENSQSRYQKLLSNLTTDQIADFKNLMADSTEGKNIKGVWFEDSYIRKYPLGTFASDVVGFASATNGGELGIESQYDEELTGTNGTTYSYVDEGLEVTETQKNAVDGNNIVTTLDYNVQSIIEKCILEYNEEKPSKNTAVVVADPSNGEILGMASYPTFNLNDPRKLTGMYTDEEIKDMSDEEYRNNLYSLWTNYCVSESYEPGSTFKPVTVASALEEGVVKDGDTYVCKGFETVADYKLKCHVFSTIGSHGSLTVEQALMNSCNPYMIHLALEMGNSRFAYYQSLFGFGKITGIDLPGETTGIVYGDRMTTIDAACNSFGQTINVNMMQMMAAYCSIINGGMLYQPHIVKRIESANGEVVKEYKANLVRQTITASTSKLLRRYLKNTVEEGTAKKAGVTGYSVAGKTGTAQKGDRKDNKWIISFIGHAPAENPKFAIYVVIDEPYGTTGTSGSSADVLTLTHNILEKLLPYMNVYKDASDEYEDTSSSPDELTVDGIPAGTASSN</sequence>